<dbReference type="Proteomes" id="UP001151287">
    <property type="component" value="Unassembled WGS sequence"/>
</dbReference>
<evidence type="ECO:0000256" key="4">
    <source>
        <dbReference type="ARBA" id="ARBA00022741"/>
    </source>
</evidence>
<dbReference type="Pfam" id="PF00005">
    <property type="entry name" value="ABC_tran"/>
    <property type="match status" value="1"/>
</dbReference>
<feature type="region of interest" description="Disordered" evidence="8">
    <location>
        <begin position="1"/>
        <end position="24"/>
    </location>
</feature>
<evidence type="ECO:0000256" key="5">
    <source>
        <dbReference type="ARBA" id="ARBA00022840"/>
    </source>
</evidence>
<dbReference type="OrthoDB" id="245989at2759"/>
<dbReference type="PANTHER" id="PTHR48041:SF56">
    <property type="entry name" value="ABC TRANSPORTER G FAMILY MEMBER 25"/>
    <property type="match status" value="1"/>
</dbReference>
<dbReference type="Pfam" id="PF19055">
    <property type="entry name" value="ABC2_membrane_7"/>
    <property type="match status" value="1"/>
</dbReference>
<evidence type="ECO:0000256" key="8">
    <source>
        <dbReference type="SAM" id="MobiDB-lite"/>
    </source>
</evidence>
<feature type="domain" description="ABC transporter" evidence="10">
    <location>
        <begin position="64"/>
        <end position="308"/>
    </location>
</feature>
<proteinExistence type="predicted"/>
<dbReference type="SMART" id="SM00382">
    <property type="entry name" value="AAA"/>
    <property type="match status" value="1"/>
</dbReference>
<evidence type="ECO:0000256" key="6">
    <source>
        <dbReference type="ARBA" id="ARBA00022989"/>
    </source>
</evidence>
<dbReference type="EMBL" id="JAMQYH010000005">
    <property type="protein sequence ID" value="KAJ1685838.1"/>
    <property type="molecule type" value="Genomic_DNA"/>
</dbReference>
<dbReference type="AlphaFoldDB" id="A0A9Q0C240"/>
<dbReference type="PANTHER" id="PTHR48041">
    <property type="entry name" value="ABC TRANSPORTER G FAMILY MEMBER 28"/>
    <property type="match status" value="1"/>
</dbReference>
<keyword evidence="4" id="KW-0547">Nucleotide-binding</keyword>
<feature type="transmembrane region" description="Helical" evidence="9">
    <location>
        <begin position="611"/>
        <end position="629"/>
    </location>
</feature>
<evidence type="ECO:0000313" key="11">
    <source>
        <dbReference type="EMBL" id="KAJ1685838.1"/>
    </source>
</evidence>
<organism evidence="11 12">
    <name type="scientific">Rhynchospora breviuscula</name>
    <dbReference type="NCBI Taxonomy" id="2022672"/>
    <lineage>
        <taxon>Eukaryota</taxon>
        <taxon>Viridiplantae</taxon>
        <taxon>Streptophyta</taxon>
        <taxon>Embryophyta</taxon>
        <taxon>Tracheophyta</taxon>
        <taxon>Spermatophyta</taxon>
        <taxon>Magnoliopsida</taxon>
        <taxon>Liliopsida</taxon>
        <taxon>Poales</taxon>
        <taxon>Cyperaceae</taxon>
        <taxon>Cyperoideae</taxon>
        <taxon>Rhynchosporeae</taxon>
        <taxon>Rhynchospora</taxon>
    </lineage>
</organism>
<dbReference type="Pfam" id="PF01061">
    <property type="entry name" value="ABC2_membrane"/>
    <property type="match status" value="1"/>
</dbReference>
<dbReference type="InterPro" id="IPR013525">
    <property type="entry name" value="ABC2_TM"/>
</dbReference>
<keyword evidence="7 9" id="KW-0472">Membrane</keyword>
<dbReference type="InterPro" id="IPR043926">
    <property type="entry name" value="ABCG_dom"/>
</dbReference>
<evidence type="ECO:0000256" key="1">
    <source>
        <dbReference type="ARBA" id="ARBA00004141"/>
    </source>
</evidence>
<dbReference type="SUPFAM" id="SSF52540">
    <property type="entry name" value="P-loop containing nucleoside triphosphate hydrolases"/>
    <property type="match status" value="1"/>
</dbReference>
<dbReference type="PROSITE" id="PS50893">
    <property type="entry name" value="ABC_TRANSPORTER_2"/>
    <property type="match status" value="1"/>
</dbReference>
<comment type="subcellular location">
    <subcellularLocation>
        <location evidence="1">Membrane</location>
        <topology evidence="1">Multi-pass membrane protein</topology>
    </subcellularLocation>
</comment>
<sequence>MPSNADDNGSPKPSIFSSISSSNSTSKMDCFISSSCQPITLQFIDITYRVKPDPSTTAASASKSSLKRIFNSDQSTPPNPPADRMILSGVTGVASPGEILAIMGPSGSGKSTLLSILAGRSHHSAGSLLLNNSPFTKQTLRRTGFVTQDDILYPHLTVRETLQFCALLRLPAAAPKDAKLDAAEAVMSELGLLTCADTIIGNTFIRGVSGGERKRVSIAHELLINPSLLILDEPTSGLDSTAAARLVGTLAELARKNRTVVMSVHQPSSRVYQMFDSVLLLADGQGLYFGPGRDAMGYFGSIGFTPQFSMNPADFMLDLANGFAQEDYKGASNSNVKGKLTQSYKLVLAPRARSSVSATALADSTQTGRLKVAPTATATVGWFSQFKILLQRSLKERHHETFNSFRVFQVFSAAILSGLMWYHSRIHNVQDRLGLLFFISIFWGVFASFNSVFTFPTEHAMLIKECKSGMYSLSSYYCSRMAGDLPMELILPTVFLLVLYWMSGLRTDLLSFGLSLLVLLGYCLVAQGLGLFVGAAVMDAKKASTLVTVIMLAFLLTGGFYVTHVPNWMNWVKYTSFTYYCFRLLILVQYRGHPVLISEFHLGEASLELCVGALLGMFVGYRLLAYLALRRIKA</sequence>
<feature type="transmembrane region" description="Helical" evidence="9">
    <location>
        <begin position="485"/>
        <end position="502"/>
    </location>
</feature>
<keyword evidence="6 9" id="KW-1133">Transmembrane helix</keyword>
<keyword evidence="12" id="KW-1185">Reference proteome</keyword>
<accession>A0A9Q0C240</accession>
<comment type="caution">
    <text evidence="11">The sequence shown here is derived from an EMBL/GenBank/DDBJ whole genome shotgun (WGS) entry which is preliminary data.</text>
</comment>
<keyword evidence="3 9" id="KW-0812">Transmembrane</keyword>
<dbReference type="GO" id="GO:0005524">
    <property type="term" value="F:ATP binding"/>
    <property type="evidence" value="ECO:0007669"/>
    <property type="project" value="UniProtKB-KW"/>
</dbReference>
<feature type="transmembrane region" description="Helical" evidence="9">
    <location>
        <begin position="405"/>
        <end position="422"/>
    </location>
</feature>
<evidence type="ECO:0000256" key="2">
    <source>
        <dbReference type="ARBA" id="ARBA00022448"/>
    </source>
</evidence>
<feature type="transmembrane region" description="Helical" evidence="9">
    <location>
        <begin position="543"/>
        <end position="562"/>
    </location>
</feature>
<gene>
    <name evidence="11" type="ORF">LUZ63_017228</name>
</gene>
<evidence type="ECO:0000256" key="7">
    <source>
        <dbReference type="ARBA" id="ARBA00023136"/>
    </source>
</evidence>
<feature type="transmembrane region" description="Helical" evidence="9">
    <location>
        <begin position="574"/>
        <end position="591"/>
    </location>
</feature>
<evidence type="ECO:0000256" key="3">
    <source>
        <dbReference type="ARBA" id="ARBA00022692"/>
    </source>
</evidence>
<keyword evidence="2" id="KW-0813">Transport</keyword>
<evidence type="ECO:0000256" key="9">
    <source>
        <dbReference type="SAM" id="Phobius"/>
    </source>
</evidence>
<keyword evidence="5" id="KW-0067">ATP-binding</keyword>
<dbReference type="GO" id="GO:0005886">
    <property type="term" value="C:plasma membrane"/>
    <property type="evidence" value="ECO:0007669"/>
    <property type="project" value="TreeGrafter"/>
</dbReference>
<name>A0A9Q0C240_9POAL</name>
<protein>
    <recommendedName>
        <fullName evidence="10">ABC transporter domain-containing protein</fullName>
    </recommendedName>
</protein>
<reference evidence="11" key="1">
    <citation type="journal article" date="2022" name="Cell">
        <title>Repeat-based holocentromeres influence genome architecture and karyotype evolution.</title>
        <authorList>
            <person name="Hofstatter P.G."/>
            <person name="Thangavel G."/>
            <person name="Lux T."/>
            <person name="Neumann P."/>
            <person name="Vondrak T."/>
            <person name="Novak P."/>
            <person name="Zhang M."/>
            <person name="Costa L."/>
            <person name="Castellani M."/>
            <person name="Scott A."/>
            <person name="Toegelov H."/>
            <person name="Fuchs J."/>
            <person name="Mata-Sucre Y."/>
            <person name="Dias Y."/>
            <person name="Vanzela A.L.L."/>
            <person name="Huettel B."/>
            <person name="Almeida C.C.S."/>
            <person name="Simkova H."/>
            <person name="Souza G."/>
            <person name="Pedrosa-Harand A."/>
            <person name="Macas J."/>
            <person name="Mayer K.F.X."/>
            <person name="Houben A."/>
            <person name="Marques A."/>
        </authorList>
    </citation>
    <scope>NUCLEOTIDE SEQUENCE</scope>
    <source>
        <strain evidence="11">RhyBre1mFocal</strain>
    </source>
</reference>
<evidence type="ECO:0000259" key="10">
    <source>
        <dbReference type="PROSITE" id="PS50893"/>
    </source>
</evidence>
<dbReference type="Gene3D" id="3.40.50.300">
    <property type="entry name" value="P-loop containing nucleotide triphosphate hydrolases"/>
    <property type="match status" value="1"/>
</dbReference>
<dbReference type="GO" id="GO:0016887">
    <property type="term" value="F:ATP hydrolysis activity"/>
    <property type="evidence" value="ECO:0007669"/>
    <property type="project" value="InterPro"/>
</dbReference>
<dbReference type="InterPro" id="IPR003439">
    <property type="entry name" value="ABC_transporter-like_ATP-bd"/>
</dbReference>
<evidence type="ECO:0000313" key="12">
    <source>
        <dbReference type="Proteomes" id="UP001151287"/>
    </source>
</evidence>
<dbReference type="GO" id="GO:0140359">
    <property type="term" value="F:ABC-type transporter activity"/>
    <property type="evidence" value="ECO:0007669"/>
    <property type="project" value="InterPro"/>
</dbReference>
<dbReference type="InterPro" id="IPR027417">
    <property type="entry name" value="P-loop_NTPase"/>
</dbReference>
<feature type="transmembrane region" description="Helical" evidence="9">
    <location>
        <begin position="434"/>
        <end position="453"/>
    </location>
</feature>
<dbReference type="InterPro" id="IPR050352">
    <property type="entry name" value="ABCG_transporters"/>
</dbReference>
<feature type="compositionally biased region" description="Low complexity" evidence="8">
    <location>
        <begin position="10"/>
        <end position="24"/>
    </location>
</feature>
<dbReference type="InterPro" id="IPR003593">
    <property type="entry name" value="AAA+_ATPase"/>
</dbReference>
<feature type="transmembrane region" description="Helical" evidence="9">
    <location>
        <begin position="514"/>
        <end position="537"/>
    </location>
</feature>